<evidence type="ECO:0000256" key="5">
    <source>
        <dbReference type="ARBA" id="ARBA00022889"/>
    </source>
</evidence>
<dbReference type="FunFam" id="2.60.40.10:FF:000829">
    <property type="entry name" value="Sialic acid-binding Ig-like lectin 8"/>
    <property type="match status" value="1"/>
</dbReference>
<dbReference type="Pfam" id="PF13927">
    <property type="entry name" value="Ig_3"/>
    <property type="match status" value="1"/>
</dbReference>
<evidence type="ECO:0000256" key="2">
    <source>
        <dbReference type="ARBA" id="ARBA00022692"/>
    </source>
</evidence>
<dbReference type="GO" id="GO:0033691">
    <property type="term" value="F:sialic acid binding"/>
    <property type="evidence" value="ECO:0007669"/>
    <property type="project" value="TreeGrafter"/>
</dbReference>
<keyword evidence="10" id="KW-0393">Immunoglobulin domain</keyword>
<dbReference type="KEGG" id="csyr:103274750"/>
<dbReference type="InterPro" id="IPR051036">
    <property type="entry name" value="SIGLEC"/>
</dbReference>
<accession>A0A3Q0DIS5</accession>
<evidence type="ECO:0000313" key="16">
    <source>
        <dbReference type="RefSeq" id="XP_021561663.1"/>
    </source>
</evidence>
<dbReference type="AlphaFoldDB" id="A0A3Q0DIS5"/>
<dbReference type="PANTHER" id="PTHR12035:SF138">
    <property type="entry name" value="SIALIC ACID-BINDING IG-LIKE LECTIN 9"/>
    <property type="match status" value="1"/>
</dbReference>
<evidence type="ECO:0000256" key="9">
    <source>
        <dbReference type="ARBA" id="ARBA00023180"/>
    </source>
</evidence>
<keyword evidence="9" id="KW-0325">Glycoprotein</keyword>
<keyword evidence="15" id="KW-1185">Reference proteome</keyword>
<keyword evidence="5" id="KW-0130">Cell adhesion</keyword>
<feature type="transmembrane region" description="Helical" evidence="13">
    <location>
        <begin position="632"/>
        <end position="657"/>
    </location>
</feature>
<organism evidence="15 16">
    <name type="scientific">Carlito syrichta</name>
    <name type="common">Philippine tarsier</name>
    <name type="synonym">Tarsius syrichta</name>
    <dbReference type="NCBI Taxonomy" id="1868482"/>
    <lineage>
        <taxon>Eukaryota</taxon>
        <taxon>Metazoa</taxon>
        <taxon>Chordata</taxon>
        <taxon>Craniata</taxon>
        <taxon>Vertebrata</taxon>
        <taxon>Euteleostomi</taxon>
        <taxon>Mammalia</taxon>
        <taxon>Eutheria</taxon>
        <taxon>Euarchontoglires</taxon>
        <taxon>Primates</taxon>
        <taxon>Haplorrhini</taxon>
        <taxon>Tarsiiformes</taxon>
        <taxon>Tarsiidae</taxon>
        <taxon>Carlito</taxon>
    </lineage>
</organism>
<dbReference type="GO" id="GO:0005886">
    <property type="term" value="C:plasma membrane"/>
    <property type="evidence" value="ECO:0007669"/>
    <property type="project" value="TreeGrafter"/>
</dbReference>
<evidence type="ECO:0000256" key="4">
    <source>
        <dbReference type="ARBA" id="ARBA00022734"/>
    </source>
</evidence>
<sequence>MAQMELDVGVPGASPGIISSTENLNFTEAQGPMKQVGSWQTFVMSQDTLSSTFHCDSLGTVSRSGVLTSSCREEMPTLWMLRVEVPERRTLRNRLSPVALAPPTPDMLLLLLLILLLGGSWTNNGTLSIRDVRKRDRGTYFFRAERGSMKHTYNSPQLSVVVTASKMLREDSSLWVLEGQSLCLVCAVNSNPPARMFDWRQAGSWPQTLILIQGALMKPDFLLSCGPTWIYHTRSCSDEVTALTLPHLPVGPPLSLEFLVPERRALKMKLFPAALQPPNPDMLRRLLLLPLFWGIEGMEGQGLNEDDYTLNVRGPVTVQEGLCVSVPCSFSYPQDRKTDSDTAYGYWFQKGAKMNLDAPVATNNPGRKLQEETQGRFYLLGDPQTNNCSLSIRDARKTDQRTYLFRVEKGKLKYTYSFPQLSVVVTDLTPYILNPGILESGHPRNLTCSVSWACEQGRLPMISWMGTSVSPQSPISTASSVLTLIPQPQDHNSSLTCQVTLPGAGVTGTRTIHLNVSYAPQNLTVTVYQGDDTTSKTLREDSSLRVLEGQSLQLVCAVNSNPPGRLSWTRGSLTLSPSQPLNPGVLELPQVHLGDEGEFTCRAQNPLGSQHVSLSLSLQGEFSGVMLPVSGVMLGVLAGAGATPLVFLSFCAIFIALRSLRRKLARPVAGDADASMEDAVVVRDSCSQGPQTGSQVDDSTPDQPPPVEAIPSSRKDREL</sequence>
<dbReference type="InterPro" id="IPR007110">
    <property type="entry name" value="Ig-like_dom"/>
</dbReference>
<evidence type="ECO:0000256" key="6">
    <source>
        <dbReference type="ARBA" id="ARBA00022989"/>
    </source>
</evidence>
<dbReference type="PROSITE" id="PS50835">
    <property type="entry name" value="IG_LIKE"/>
    <property type="match status" value="3"/>
</dbReference>
<evidence type="ECO:0000259" key="14">
    <source>
        <dbReference type="PROSITE" id="PS50835"/>
    </source>
</evidence>
<feature type="compositionally biased region" description="Polar residues" evidence="12">
    <location>
        <begin position="685"/>
        <end position="698"/>
    </location>
</feature>
<keyword evidence="6 13" id="KW-1133">Transmembrane helix</keyword>
<dbReference type="SUPFAM" id="SSF48726">
    <property type="entry name" value="Immunoglobulin"/>
    <property type="match status" value="4"/>
</dbReference>
<evidence type="ECO:0000256" key="13">
    <source>
        <dbReference type="SAM" id="Phobius"/>
    </source>
</evidence>
<feature type="domain" description="Ig-like" evidence="14">
    <location>
        <begin position="520"/>
        <end position="617"/>
    </location>
</feature>
<keyword evidence="7 13" id="KW-0472">Membrane</keyword>
<dbReference type="PANTHER" id="PTHR12035">
    <property type="entry name" value="SIALIC ACID BINDING IMMUNOGLOBULIN-LIKE LECTIN"/>
    <property type="match status" value="1"/>
</dbReference>
<evidence type="ECO:0000256" key="3">
    <source>
        <dbReference type="ARBA" id="ARBA00022729"/>
    </source>
</evidence>
<keyword evidence="4" id="KW-0430">Lectin</keyword>
<evidence type="ECO:0000256" key="8">
    <source>
        <dbReference type="ARBA" id="ARBA00023157"/>
    </source>
</evidence>
<feature type="domain" description="Ig-like" evidence="14">
    <location>
        <begin position="156"/>
        <end position="204"/>
    </location>
</feature>
<dbReference type="GO" id="GO:0030246">
    <property type="term" value="F:carbohydrate binding"/>
    <property type="evidence" value="ECO:0007669"/>
    <property type="project" value="UniProtKB-KW"/>
</dbReference>
<dbReference type="SMART" id="SM00408">
    <property type="entry name" value="IGc2"/>
    <property type="match status" value="1"/>
</dbReference>
<keyword evidence="8" id="KW-1015">Disulfide bond</keyword>
<dbReference type="Pfam" id="PF07686">
    <property type="entry name" value="V-set"/>
    <property type="match status" value="1"/>
</dbReference>
<dbReference type="InterPro" id="IPR003598">
    <property type="entry name" value="Ig_sub2"/>
</dbReference>
<feature type="region of interest" description="Disordered" evidence="12">
    <location>
        <begin position="680"/>
        <end position="719"/>
    </location>
</feature>
<keyword evidence="3" id="KW-0732">Signal</keyword>
<dbReference type="SMART" id="SM00409">
    <property type="entry name" value="IG"/>
    <property type="match status" value="5"/>
</dbReference>
<dbReference type="InterPro" id="IPR013162">
    <property type="entry name" value="CD80_C2-set"/>
</dbReference>
<protein>
    <submittedName>
        <fullName evidence="16">Sialic acid-binding Ig-like lectin 7</fullName>
    </submittedName>
</protein>
<evidence type="ECO:0000256" key="11">
    <source>
        <dbReference type="ARBA" id="ARBA00038361"/>
    </source>
</evidence>
<dbReference type="OrthoDB" id="10012075at2759"/>
<dbReference type="Pfam" id="PF08205">
    <property type="entry name" value="C2-set_2"/>
    <property type="match status" value="1"/>
</dbReference>
<evidence type="ECO:0000256" key="10">
    <source>
        <dbReference type="ARBA" id="ARBA00023319"/>
    </source>
</evidence>
<proteinExistence type="inferred from homology"/>
<dbReference type="GO" id="GO:0007155">
    <property type="term" value="P:cell adhesion"/>
    <property type="evidence" value="ECO:0007669"/>
    <property type="project" value="UniProtKB-KW"/>
</dbReference>
<dbReference type="Proteomes" id="UP000189704">
    <property type="component" value="Unplaced"/>
</dbReference>
<feature type="domain" description="Ig-like" evidence="14">
    <location>
        <begin position="419"/>
        <end position="513"/>
    </location>
</feature>
<keyword evidence="2 13" id="KW-0812">Transmembrane</keyword>
<dbReference type="RefSeq" id="XP_021561663.1">
    <property type="nucleotide sequence ID" value="XM_021705988.1"/>
</dbReference>
<evidence type="ECO:0000256" key="7">
    <source>
        <dbReference type="ARBA" id="ARBA00023136"/>
    </source>
</evidence>
<reference evidence="16" key="1">
    <citation type="submission" date="2025-08" db="UniProtKB">
        <authorList>
            <consortium name="RefSeq"/>
        </authorList>
    </citation>
    <scope>IDENTIFICATION</scope>
</reference>
<evidence type="ECO:0000256" key="1">
    <source>
        <dbReference type="ARBA" id="ARBA00004479"/>
    </source>
</evidence>
<comment type="similarity">
    <text evidence="11">Belongs to the immunoglobulin superfamily. SIGLEC (sialic acid binding Ig-like lectin) family.</text>
</comment>
<comment type="subcellular location">
    <subcellularLocation>
        <location evidence="1">Membrane</location>
        <topology evidence="1">Single-pass type I membrane protein</topology>
    </subcellularLocation>
</comment>
<dbReference type="InterPro" id="IPR013106">
    <property type="entry name" value="Ig_V-set"/>
</dbReference>
<dbReference type="GeneID" id="103274750"/>
<dbReference type="InterPro" id="IPR013783">
    <property type="entry name" value="Ig-like_fold"/>
</dbReference>
<name>A0A3Q0DIS5_CARSF</name>
<evidence type="ECO:0000256" key="12">
    <source>
        <dbReference type="SAM" id="MobiDB-lite"/>
    </source>
</evidence>
<evidence type="ECO:0000313" key="15">
    <source>
        <dbReference type="Proteomes" id="UP000189704"/>
    </source>
</evidence>
<dbReference type="InterPro" id="IPR036179">
    <property type="entry name" value="Ig-like_dom_sf"/>
</dbReference>
<dbReference type="Gene3D" id="2.60.40.10">
    <property type="entry name" value="Immunoglobulins"/>
    <property type="match status" value="4"/>
</dbReference>
<dbReference type="STRING" id="1868482.ENSTSYP00000033229"/>
<dbReference type="InterPro" id="IPR003599">
    <property type="entry name" value="Ig_sub"/>
</dbReference>
<gene>
    <name evidence="16" type="primary">LOC103274750</name>
</gene>